<dbReference type="Pfam" id="PF13537">
    <property type="entry name" value="GATase_7"/>
    <property type="match status" value="1"/>
</dbReference>
<proteinExistence type="predicted"/>
<dbReference type="AlphaFoldDB" id="A0A2U3K1I2"/>
<feature type="domain" description="Glutamine amidotransferase type-2" evidence="1">
    <location>
        <begin position="2"/>
        <end position="32"/>
    </location>
</feature>
<evidence type="ECO:0000259" key="1">
    <source>
        <dbReference type="Pfam" id="PF13537"/>
    </source>
</evidence>
<dbReference type="EMBL" id="OMOD01000022">
    <property type="protein sequence ID" value="SPF33459.1"/>
    <property type="molecule type" value="Genomic_DNA"/>
</dbReference>
<dbReference type="InterPro" id="IPR017932">
    <property type="entry name" value="GATase_2_dom"/>
</dbReference>
<name>A0A2U3K1I2_9BACT</name>
<reference evidence="3" key="1">
    <citation type="submission" date="2018-02" db="EMBL/GenBank/DDBJ databases">
        <authorList>
            <person name="Hausmann B."/>
        </authorList>
    </citation>
    <scope>NUCLEOTIDE SEQUENCE [LARGE SCALE GENOMIC DNA]</scope>
    <source>
        <strain evidence="3">Peat soil MAG SbA1</strain>
    </source>
</reference>
<accession>A0A2U3K1I2</accession>
<sequence>MPLSNEDGSLWITYISEIYNFRKLRNELRQVNVQN</sequence>
<protein>
    <recommendedName>
        <fullName evidence="1">Glutamine amidotransferase type-2 domain-containing protein</fullName>
    </recommendedName>
</protein>
<dbReference type="Proteomes" id="UP000238701">
    <property type="component" value="Unassembled WGS sequence"/>
</dbReference>
<dbReference type="Gene3D" id="3.60.20.10">
    <property type="entry name" value="Glutamine Phosphoribosylpyrophosphate, subunit 1, domain 1"/>
    <property type="match status" value="1"/>
</dbReference>
<evidence type="ECO:0000313" key="3">
    <source>
        <dbReference type="Proteomes" id="UP000238701"/>
    </source>
</evidence>
<organism evidence="2 3">
    <name type="scientific">Candidatus Sulfotelmatobacter kueseliae</name>
    <dbReference type="NCBI Taxonomy" id="2042962"/>
    <lineage>
        <taxon>Bacteria</taxon>
        <taxon>Pseudomonadati</taxon>
        <taxon>Acidobacteriota</taxon>
        <taxon>Terriglobia</taxon>
        <taxon>Terriglobales</taxon>
        <taxon>Candidatus Korobacteraceae</taxon>
        <taxon>Candidatus Sulfotelmatobacter</taxon>
    </lineage>
</organism>
<dbReference type="InterPro" id="IPR029055">
    <property type="entry name" value="Ntn_hydrolases_N"/>
</dbReference>
<evidence type="ECO:0000313" key="2">
    <source>
        <dbReference type="EMBL" id="SPF33459.1"/>
    </source>
</evidence>
<gene>
    <name evidence="2" type="ORF">SBA1_1180024</name>
</gene>